<comment type="similarity">
    <text evidence="3">Belongs to the carbohydrate kinase PfkB family.</text>
</comment>
<dbReference type="InterPro" id="IPR001805">
    <property type="entry name" value="Adenokinase"/>
</dbReference>
<evidence type="ECO:0000313" key="14">
    <source>
        <dbReference type="Proteomes" id="UP000663829"/>
    </source>
</evidence>
<evidence type="ECO:0000256" key="4">
    <source>
        <dbReference type="ARBA" id="ARBA00012119"/>
    </source>
</evidence>
<dbReference type="GO" id="GO:0005829">
    <property type="term" value="C:cytosol"/>
    <property type="evidence" value="ECO:0007669"/>
    <property type="project" value="TreeGrafter"/>
</dbReference>
<gene>
    <name evidence="12" type="ORF">GPM918_LOCUS21739</name>
    <name evidence="13" type="ORF">SRO942_LOCUS21737</name>
</gene>
<evidence type="ECO:0000256" key="1">
    <source>
        <dbReference type="ARBA" id="ARBA00001946"/>
    </source>
</evidence>
<sequence length="606" mass="67729">MSVGSFVTTKRHEPTTLALPIEVPELKCDTCKAKDATALCMGCYGSFCFDCFTKHRQKVSRDFGNLLWEHELFEALFKPYSAQTATVTTTTTSATASARKFDPLSVLAQIDSWEQDLESRIKTMAAAARQNVKSSIDERHDAIFWHYPKITDDLRTIQQAKRYVDRERSSIKETLCDINNNIESSSNTPSLCFRSEKIDLTKTMKLVSTRSGTERRPSTAAVASSSSSSDIARQPLEFANLSQPNEPFEKVERLGGGTAIGASDKFIIYTDIDEKLEKCDLCMIELSNKYRVVIPLAGVVDICWCAEADYFVILTKREVYTFNPNRKQLDPVYEIQPPNKTQFRRCTYAVAAYMGCVGNDLWLERLKELADEAGLITSYQEKANLPTGKCAVLITQNGRSMVADPGASHHFSCDYLDKPDSKSLIENAKIICCEAFFIQSSFDSLMALAAHAHRKEKIFCLTLSSKYIVQDRNGDNLVAAWQYVDYMFGYEEVSRWSVLLSDDVSDPNSIIIGDKIICQNPSGRTSFTFLTNILADGIKEYIWNKPSDMIDTNGCGEAFAGGFLAYIALEKSVDECVKAGMYCAYECLKLAGCTFPDKVSFDSAKL</sequence>
<evidence type="ECO:0000313" key="12">
    <source>
        <dbReference type="EMBL" id="CAF1162241.1"/>
    </source>
</evidence>
<dbReference type="PANTHER" id="PTHR45769">
    <property type="entry name" value="ADENOSINE KINASE"/>
    <property type="match status" value="1"/>
</dbReference>
<comment type="pathway">
    <text evidence="2">Purine metabolism; AMP biosynthesis via salvage pathway; AMP from adenosine: step 1/1.</text>
</comment>
<comment type="caution">
    <text evidence="12">The sequence shown here is derived from an EMBL/GenBank/DDBJ whole genome shotgun (WGS) entry which is preliminary data.</text>
</comment>
<dbReference type="Gene3D" id="3.40.1190.20">
    <property type="match status" value="1"/>
</dbReference>
<evidence type="ECO:0000256" key="3">
    <source>
        <dbReference type="ARBA" id="ARBA00010688"/>
    </source>
</evidence>
<name>A0A814TKY3_9BILA</name>
<dbReference type="GO" id="GO:0005634">
    <property type="term" value="C:nucleus"/>
    <property type="evidence" value="ECO:0007669"/>
    <property type="project" value="TreeGrafter"/>
</dbReference>
<dbReference type="GO" id="GO:0005524">
    <property type="term" value="F:ATP binding"/>
    <property type="evidence" value="ECO:0007669"/>
    <property type="project" value="UniProtKB-KW"/>
</dbReference>
<keyword evidence="8" id="KW-0418">Kinase</keyword>
<dbReference type="GO" id="GO:0004001">
    <property type="term" value="F:adenosine kinase activity"/>
    <property type="evidence" value="ECO:0007669"/>
    <property type="project" value="UniProtKB-EC"/>
</dbReference>
<comment type="cofactor">
    <cofactor evidence="1">
        <name>Mg(2+)</name>
        <dbReference type="ChEBI" id="CHEBI:18420"/>
    </cofactor>
</comment>
<dbReference type="SUPFAM" id="SSF53613">
    <property type="entry name" value="Ribokinase-like"/>
    <property type="match status" value="1"/>
</dbReference>
<dbReference type="OrthoDB" id="432447at2759"/>
<evidence type="ECO:0000256" key="6">
    <source>
        <dbReference type="ARBA" id="ARBA00022726"/>
    </source>
</evidence>
<dbReference type="InterPro" id="IPR029056">
    <property type="entry name" value="Ribokinase-like"/>
</dbReference>
<feature type="domain" description="Carbohydrate kinase PfkB" evidence="11">
    <location>
        <begin position="539"/>
        <end position="596"/>
    </location>
</feature>
<dbReference type="EMBL" id="CAJOBC010007251">
    <property type="protein sequence ID" value="CAF3925810.1"/>
    <property type="molecule type" value="Genomic_DNA"/>
</dbReference>
<feature type="region of interest" description="Disordered" evidence="10">
    <location>
        <begin position="208"/>
        <end position="228"/>
    </location>
</feature>
<dbReference type="Proteomes" id="UP000681722">
    <property type="component" value="Unassembled WGS sequence"/>
</dbReference>
<reference evidence="12" key="1">
    <citation type="submission" date="2021-02" db="EMBL/GenBank/DDBJ databases">
        <authorList>
            <person name="Nowell W R."/>
        </authorList>
    </citation>
    <scope>NUCLEOTIDE SEQUENCE</scope>
</reference>
<keyword evidence="7" id="KW-0547">Nucleotide-binding</keyword>
<dbReference type="Proteomes" id="UP000663829">
    <property type="component" value="Unassembled WGS sequence"/>
</dbReference>
<evidence type="ECO:0000256" key="9">
    <source>
        <dbReference type="ARBA" id="ARBA00022840"/>
    </source>
</evidence>
<keyword evidence="5" id="KW-0808">Transferase</keyword>
<dbReference type="PANTHER" id="PTHR45769:SF3">
    <property type="entry name" value="ADENOSINE KINASE"/>
    <property type="match status" value="1"/>
</dbReference>
<keyword evidence="14" id="KW-1185">Reference proteome</keyword>
<keyword evidence="9" id="KW-0067">ATP-binding</keyword>
<proteinExistence type="inferred from homology"/>
<evidence type="ECO:0000259" key="11">
    <source>
        <dbReference type="Pfam" id="PF00294"/>
    </source>
</evidence>
<dbReference type="Pfam" id="PF00294">
    <property type="entry name" value="PfkB"/>
    <property type="match status" value="2"/>
</dbReference>
<feature type="compositionally biased region" description="Low complexity" evidence="10">
    <location>
        <begin position="218"/>
        <end position="228"/>
    </location>
</feature>
<dbReference type="AlphaFoldDB" id="A0A814TKY3"/>
<feature type="domain" description="Carbohydrate kinase PfkB" evidence="11">
    <location>
        <begin position="351"/>
        <end position="490"/>
    </location>
</feature>
<dbReference type="EMBL" id="CAJNOQ010007251">
    <property type="protein sequence ID" value="CAF1162241.1"/>
    <property type="molecule type" value="Genomic_DNA"/>
</dbReference>
<evidence type="ECO:0000313" key="13">
    <source>
        <dbReference type="EMBL" id="CAF3925810.1"/>
    </source>
</evidence>
<accession>A0A814TKY3</accession>
<evidence type="ECO:0000256" key="8">
    <source>
        <dbReference type="ARBA" id="ARBA00022777"/>
    </source>
</evidence>
<dbReference type="UniPathway" id="UPA00588">
    <property type="reaction ID" value="UER00659"/>
</dbReference>
<dbReference type="GO" id="GO:0006144">
    <property type="term" value="P:purine nucleobase metabolic process"/>
    <property type="evidence" value="ECO:0007669"/>
    <property type="project" value="TreeGrafter"/>
</dbReference>
<dbReference type="EC" id="2.7.1.20" evidence="4"/>
<dbReference type="CDD" id="cd01168">
    <property type="entry name" value="adenosine_kinase"/>
    <property type="match status" value="1"/>
</dbReference>
<protein>
    <recommendedName>
        <fullName evidence="4">adenosine kinase</fullName>
        <ecNumber evidence="4">2.7.1.20</ecNumber>
    </recommendedName>
</protein>
<dbReference type="GO" id="GO:0044209">
    <property type="term" value="P:AMP salvage"/>
    <property type="evidence" value="ECO:0007669"/>
    <property type="project" value="UniProtKB-UniPathway"/>
</dbReference>
<dbReference type="PRINTS" id="PR00989">
    <property type="entry name" value="ADENOKINASE"/>
</dbReference>
<dbReference type="InterPro" id="IPR011611">
    <property type="entry name" value="PfkB_dom"/>
</dbReference>
<evidence type="ECO:0000256" key="10">
    <source>
        <dbReference type="SAM" id="MobiDB-lite"/>
    </source>
</evidence>
<evidence type="ECO:0000256" key="7">
    <source>
        <dbReference type="ARBA" id="ARBA00022741"/>
    </source>
</evidence>
<keyword evidence="6" id="KW-0660">Purine salvage</keyword>
<organism evidence="12 14">
    <name type="scientific">Didymodactylos carnosus</name>
    <dbReference type="NCBI Taxonomy" id="1234261"/>
    <lineage>
        <taxon>Eukaryota</taxon>
        <taxon>Metazoa</taxon>
        <taxon>Spiralia</taxon>
        <taxon>Gnathifera</taxon>
        <taxon>Rotifera</taxon>
        <taxon>Eurotatoria</taxon>
        <taxon>Bdelloidea</taxon>
        <taxon>Philodinida</taxon>
        <taxon>Philodinidae</taxon>
        <taxon>Didymodactylos</taxon>
    </lineage>
</organism>
<dbReference type="GO" id="GO:0006166">
    <property type="term" value="P:purine ribonucleoside salvage"/>
    <property type="evidence" value="ECO:0007669"/>
    <property type="project" value="UniProtKB-KW"/>
</dbReference>
<evidence type="ECO:0000256" key="2">
    <source>
        <dbReference type="ARBA" id="ARBA00004801"/>
    </source>
</evidence>
<evidence type="ECO:0000256" key="5">
    <source>
        <dbReference type="ARBA" id="ARBA00022679"/>
    </source>
</evidence>